<keyword evidence="1" id="KW-0732">Signal</keyword>
<dbReference type="EMBL" id="PKPP01000810">
    <property type="protein sequence ID" value="PWA88483.1"/>
    <property type="molecule type" value="Genomic_DNA"/>
</dbReference>
<evidence type="ECO:0008006" key="4">
    <source>
        <dbReference type="Google" id="ProtNLM"/>
    </source>
</evidence>
<evidence type="ECO:0000256" key="1">
    <source>
        <dbReference type="SAM" id="SignalP"/>
    </source>
</evidence>
<evidence type="ECO:0000313" key="3">
    <source>
        <dbReference type="Proteomes" id="UP000245207"/>
    </source>
</evidence>
<feature type="signal peptide" evidence="1">
    <location>
        <begin position="1"/>
        <end position="30"/>
    </location>
</feature>
<gene>
    <name evidence="2" type="ORF">CTI12_AA120180</name>
</gene>
<keyword evidence="3" id="KW-1185">Reference proteome</keyword>
<protein>
    <recommendedName>
        <fullName evidence="4">Transmembrane protein</fullName>
    </recommendedName>
</protein>
<reference evidence="2 3" key="1">
    <citation type="journal article" date="2018" name="Mol. Plant">
        <title>The genome of Artemisia annua provides insight into the evolution of Asteraceae family and artemisinin biosynthesis.</title>
        <authorList>
            <person name="Shen Q."/>
            <person name="Zhang L."/>
            <person name="Liao Z."/>
            <person name="Wang S."/>
            <person name="Yan T."/>
            <person name="Shi P."/>
            <person name="Liu M."/>
            <person name="Fu X."/>
            <person name="Pan Q."/>
            <person name="Wang Y."/>
            <person name="Lv Z."/>
            <person name="Lu X."/>
            <person name="Zhang F."/>
            <person name="Jiang W."/>
            <person name="Ma Y."/>
            <person name="Chen M."/>
            <person name="Hao X."/>
            <person name="Li L."/>
            <person name="Tang Y."/>
            <person name="Lv G."/>
            <person name="Zhou Y."/>
            <person name="Sun X."/>
            <person name="Brodelius P.E."/>
            <person name="Rose J.K.C."/>
            <person name="Tang K."/>
        </authorList>
    </citation>
    <scope>NUCLEOTIDE SEQUENCE [LARGE SCALE GENOMIC DNA]</scope>
    <source>
        <strain evidence="3">cv. Huhao1</strain>
        <tissue evidence="2">Leaf</tissue>
    </source>
</reference>
<comment type="caution">
    <text evidence="2">The sequence shown here is derived from an EMBL/GenBank/DDBJ whole genome shotgun (WGS) entry which is preliminary data.</text>
</comment>
<name>A0A2U1PRY0_ARTAN</name>
<organism evidence="2 3">
    <name type="scientific">Artemisia annua</name>
    <name type="common">Sweet wormwood</name>
    <dbReference type="NCBI Taxonomy" id="35608"/>
    <lineage>
        <taxon>Eukaryota</taxon>
        <taxon>Viridiplantae</taxon>
        <taxon>Streptophyta</taxon>
        <taxon>Embryophyta</taxon>
        <taxon>Tracheophyta</taxon>
        <taxon>Spermatophyta</taxon>
        <taxon>Magnoliopsida</taxon>
        <taxon>eudicotyledons</taxon>
        <taxon>Gunneridae</taxon>
        <taxon>Pentapetalae</taxon>
        <taxon>asterids</taxon>
        <taxon>campanulids</taxon>
        <taxon>Asterales</taxon>
        <taxon>Asteraceae</taxon>
        <taxon>Asteroideae</taxon>
        <taxon>Anthemideae</taxon>
        <taxon>Artemisiinae</taxon>
        <taxon>Artemisia</taxon>
    </lineage>
</organism>
<sequence length="119" mass="13500">MCTYHNMVSMGSLVLFASFFLFICMHSTNARLVRIAEKNDENETVDRVHAQPPTIPFLNGSDKFESSSPHQVALLKGKQMKGTRTPTSSDYYEKEEVDDDIILKDYSPPRTHPPTHKGK</sequence>
<feature type="chain" id="PRO_5015439634" description="Transmembrane protein" evidence="1">
    <location>
        <begin position="31"/>
        <end position="119"/>
    </location>
</feature>
<evidence type="ECO:0000313" key="2">
    <source>
        <dbReference type="EMBL" id="PWA88483.1"/>
    </source>
</evidence>
<dbReference type="Proteomes" id="UP000245207">
    <property type="component" value="Unassembled WGS sequence"/>
</dbReference>
<accession>A0A2U1PRY0</accession>
<dbReference type="AlphaFoldDB" id="A0A2U1PRY0"/>
<proteinExistence type="predicted"/>